<evidence type="ECO:0000256" key="1">
    <source>
        <dbReference type="SAM" id="Phobius"/>
    </source>
</evidence>
<dbReference type="Proteomes" id="UP000245202">
    <property type="component" value="Unassembled WGS sequence"/>
</dbReference>
<dbReference type="RefSeq" id="WP_108994942.1">
    <property type="nucleotide sequence ID" value="NZ_BDQX01000325.1"/>
</dbReference>
<dbReference type="AlphaFoldDB" id="A0A2R5F3E0"/>
<protein>
    <recommendedName>
        <fullName evidence="4">DUF4179 domain-containing protein</fullName>
    </recommendedName>
</protein>
<accession>A0A2R5F3E0</accession>
<keyword evidence="1" id="KW-1133">Transmembrane helix</keyword>
<evidence type="ECO:0008006" key="4">
    <source>
        <dbReference type="Google" id="ProtNLM"/>
    </source>
</evidence>
<gene>
    <name evidence="2" type="ORF">PAT3040_05177</name>
</gene>
<keyword evidence="1" id="KW-0812">Transmembrane</keyword>
<keyword evidence="1" id="KW-0472">Membrane</keyword>
<organism evidence="2 3">
    <name type="scientific">Paenibacillus agaridevorans</name>
    <dbReference type="NCBI Taxonomy" id="171404"/>
    <lineage>
        <taxon>Bacteria</taxon>
        <taxon>Bacillati</taxon>
        <taxon>Bacillota</taxon>
        <taxon>Bacilli</taxon>
        <taxon>Bacillales</taxon>
        <taxon>Paenibacillaceae</taxon>
        <taxon>Paenibacillus</taxon>
    </lineage>
</organism>
<reference evidence="2 3" key="1">
    <citation type="submission" date="2017-08" db="EMBL/GenBank/DDBJ databases">
        <title>Substantial Increase in Enzyme Production by Combined Drug-Resistance Mutations in Paenibacillus agaridevorans.</title>
        <authorList>
            <person name="Tanaka Y."/>
            <person name="Funane K."/>
            <person name="Hosaka T."/>
            <person name="Shiwa Y."/>
            <person name="Fujita N."/>
            <person name="Miyazaki T."/>
            <person name="Yoshikawa H."/>
            <person name="Murakami K."/>
            <person name="Kasahara K."/>
            <person name="Inaoka T."/>
            <person name="Hiraga Y."/>
            <person name="Ochi K."/>
        </authorList>
    </citation>
    <scope>NUCLEOTIDE SEQUENCE [LARGE SCALE GENOMIC DNA]</scope>
    <source>
        <strain evidence="2 3">T-3040</strain>
    </source>
</reference>
<keyword evidence="3" id="KW-1185">Reference proteome</keyword>
<proteinExistence type="predicted"/>
<evidence type="ECO:0000313" key="2">
    <source>
        <dbReference type="EMBL" id="GBG10444.1"/>
    </source>
</evidence>
<feature type="transmembrane region" description="Helical" evidence="1">
    <location>
        <begin position="72"/>
        <end position="94"/>
    </location>
</feature>
<sequence length="451" mass="49815">MTQKDEKEIFAWMDHQELDDVGEIELCQEEAADAAAWERIRKRTFSQLGMEIVGEKRLTEAKSRRNPGRRRWIAAVCAILILGTAFISLSPGALAEMQKVLQFIPGFGFVQPSEDSEHIAYVLPKPIDSIGEYGRITVEGVLIEPSVSQISLGGNHASATEVKNLVLMTEQGEYEFKRGSAAWGGNGPWQATYYYEGNIPDNGLGIVSIRFGNTLIGSIPLSKAATAEELEGFGSSDSKNGITVTGILTPLDGGTTKINLLTQLSGRQKVDSYGKSSIAEGLQLKLTDDQGRELELKEEKGFIKPGELLFDDSIGSKYYQVVIPAIRVIDPDAKPVKVTLPVPKEGKKEINVASQIMGFTIDFRSIERVDSESVRVEVDTHFDPEQPRTLQHYRLYGKRGQSAMSYSSELNEVTGAITEWLTVKPGQKEITFYIGEPQFVVKGSWVLSDMR</sequence>
<comment type="caution">
    <text evidence="2">The sequence shown here is derived from an EMBL/GenBank/DDBJ whole genome shotgun (WGS) entry which is preliminary data.</text>
</comment>
<evidence type="ECO:0000313" key="3">
    <source>
        <dbReference type="Proteomes" id="UP000245202"/>
    </source>
</evidence>
<name>A0A2R5F3E0_9BACL</name>
<dbReference type="EMBL" id="BDQX01000325">
    <property type="protein sequence ID" value="GBG10444.1"/>
    <property type="molecule type" value="Genomic_DNA"/>
</dbReference>